<name>A0A1Q9F147_SYMMI</name>
<feature type="region of interest" description="Disordered" evidence="1">
    <location>
        <begin position="467"/>
        <end position="575"/>
    </location>
</feature>
<feature type="compositionally biased region" description="Acidic residues" evidence="1">
    <location>
        <begin position="299"/>
        <end position="308"/>
    </location>
</feature>
<feature type="compositionally biased region" description="Low complexity" evidence="1">
    <location>
        <begin position="816"/>
        <end position="825"/>
    </location>
</feature>
<feature type="region of interest" description="Disordered" evidence="1">
    <location>
        <begin position="230"/>
        <end position="275"/>
    </location>
</feature>
<feature type="region of interest" description="Disordered" evidence="1">
    <location>
        <begin position="155"/>
        <end position="194"/>
    </location>
</feature>
<feature type="compositionally biased region" description="Low complexity" evidence="1">
    <location>
        <begin position="370"/>
        <end position="389"/>
    </location>
</feature>
<dbReference type="Proteomes" id="UP000186817">
    <property type="component" value="Unassembled WGS sequence"/>
</dbReference>
<dbReference type="AlphaFoldDB" id="A0A1Q9F147"/>
<feature type="region of interest" description="Disordered" evidence="1">
    <location>
        <begin position="288"/>
        <end position="448"/>
    </location>
</feature>
<reference evidence="2 3" key="1">
    <citation type="submission" date="2016-02" db="EMBL/GenBank/DDBJ databases">
        <title>Genome analysis of coral dinoflagellate symbionts highlights evolutionary adaptations to a symbiotic lifestyle.</title>
        <authorList>
            <person name="Aranda M."/>
            <person name="Li Y."/>
            <person name="Liew Y.J."/>
            <person name="Baumgarten S."/>
            <person name="Simakov O."/>
            <person name="Wilson M."/>
            <person name="Piel J."/>
            <person name="Ashoor H."/>
            <person name="Bougouffa S."/>
            <person name="Bajic V.B."/>
            <person name="Ryu T."/>
            <person name="Ravasi T."/>
            <person name="Bayer T."/>
            <person name="Micklem G."/>
            <person name="Kim H."/>
            <person name="Bhak J."/>
            <person name="Lajeunesse T.C."/>
            <person name="Voolstra C.R."/>
        </authorList>
    </citation>
    <scope>NUCLEOTIDE SEQUENCE [LARGE SCALE GENOMIC DNA]</scope>
    <source>
        <strain evidence="2 3">CCMP2467</strain>
    </source>
</reference>
<dbReference type="OrthoDB" id="10485537at2759"/>
<feature type="compositionally biased region" description="Basic and acidic residues" evidence="1">
    <location>
        <begin position="724"/>
        <end position="734"/>
    </location>
</feature>
<feature type="compositionally biased region" description="Acidic residues" evidence="1">
    <location>
        <begin position="78"/>
        <end position="96"/>
    </location>
</feature>
<dbReference type="EMBL" id="LSRX01000030">
    <property type="protein sequence ID" value="OLQ13312.1"/>
    <property type="molecule type" value="Genomic_DNA"/>
</dbReference>
<accession>A0A1Q9F147</accession>
<comment type="caution">
    <text evidence="2">The sequence shown here is derived from an EMBL/GenBank/DDBJ whole genome shotgun (WGS) entry which is preliminary data.</text>
</comment>
<sequence>MGKPLARPLSAMSQMSDIKAKETLLPAALLTQHPADSWKVSPILPIKPVAPKKVEEAVEQAAGNLEEEKIPSRQNDAEYGDEYGDDWEEEPEEEEAGFLPVPVLRASFMWDAPAIDSIKAAATPNNNNLTGHSEMKTEKDRQDLRRSITFTLGLIGSRANAAPPEPAAPAPKMSTEDDYEDEDFEDASQDDIPAETVGDVAARLVLQVFWSGMVQDIQLWEHLTKPANEFPCQEQVSEELQEERTEPSGGQQASEAVARAASPAEVTAQKNCNGGYCLQGLTDTRSIGSAAATGRESDYSDEPFEEQASEQLEDKPLKPAAGAPAPEVTVGAASPLEAKAELEAEAVPSEPSIRSAEEQASEQLEDKPLKPAAGAPAPEVTVGAASPLEAKAELEAEAVPSEPSIRSAEEMPSEKSKDKTQSMQEGQPTPDATARAPSSVEANWSEGGGERVGFRLKVVLAGISLTQAKPELEVEAVPSEPSIRSAEASPVDQSSDYGGYGSEDFEQDPADKHGSGGPAAVPGATAKDVSSDRSAHVSPTGKYSDYADEPFEEQLSAELQEGMPERSGGQQLQGQFLEYNSSYSCQQVPEVDVHTPSPAEAAMPSVRNDFHASSSGVVMIPMQAAPLFKYRAQEVAGLMADVFLLREQASEELEDKPLKPAAGDIRGILGFKLDNKLQAAENVLDAKAELEAEAVPSEPSIRSAEASPVSPGSDYGDEEFEEMPSEKLEDKAQKPLEGQPTPDASARAPSSAEANWSEGGGERVGFRPLFGRASDPASPVDESSDYGGYGSEDFEQDTELQASPAGSDYEDEPFEEQVSAELQEQLSEELEESPTESPGGPVAPEIMGRATSPTEEEEISEELEDVAEPSRPAAAM</sequence>
<feature type="compositionally biased region" description="Acidic residues" evidence="1">
    <location>
        <begin position="176"/>
        <end position="193"/>
    </location>
</feature>
<feature type="compositionally biased region" description="Low complexity" evidence="1">
    <location>
        <begin position="318"/>
        <end position="337"/>
    </location>
</feature>
<feature type="compositionally biased region" description="Basic and acidic residues" evidence="1">
    <location>
        <begin position="407"/>
        <end position="420"/>
    </location>
</feature>
<organism evidence="2 3">
    <name type="scientific">Symbiodinium microadriaticum</name>
    <name type="common">Dinoflagellate</name>
    <name type="synonym">Zooxanthella microadriatica</name>
    <dbReference type="NCBI Taxonomy" id="2951"/>
    <lineage>
        <taxon>Eukaryota</taxon>
        <taxon>Sar</taxon>
        <taxon>Alveolata</taxon>
        <taxon>Dinophyceae</taxon>
        <taxon>Suessiales</taxon>
        <taxon>Symbiodiniaceae</taxon>
        <taxon>Symbiodinium</taxon>
    </lineage>
</organism>
<feature type="region of interest" description="Disordered" evidence="1">
    <location>
        <begin position="691"/>
        <end position="876"/>
    </location>
</feature>
<evidence type="ECO:0000313" key="2">
    <source>
        <dbReference type="EMBL" id="OLQ13312.1"/>
    </source>
</evidence>
<feature type="region of interest" description="Disordered" evidence="1">
    <location>
        <begin position="62"/>
        <end position="96"/>
    </location>
</feature>
<gene>
    <name evidence="2" type="ORF">AK812_SmicGene2714</name>
</gene>
<evidence type="ECO:0000256" key="1">
    <source>
        <dbReference type="SAM" id="MobiDB-lite"/>
    </source>
</evidence>
<proteinExistence type="predicted"/>
<keyword evidence="3" id="KW-1185">Reference proteome</keyword>
<feature type="compositionally biased region" description="Low complexity" evidence="1">
    <location>
        <begin position="253"/>
        <end position="268"/>
    </location>
</feature>
<protein>
    <submittedName>
        <fullName evidence="2">Uncharacterized protein</fullName>
    </submittedName>
</protein>
<evidence type="ECO:0000313" key="3">
    <source>
        <dbReference type="Proteomes" id="UP000186817"/>
    </source>
</evidence>
<feature type="compositionally biased region" description="Acidic residues" evidence="1">
    <location>
        <begin position="854"/>
        <end position="867"/>
    </location>
</feature>